<dbReference type="SUPFAM" id="SSF56112">
    <property type="entry name" value="Protein kinase-like (PK-like)"/>
    <property type="match status" value="1"/>
</dbReference>
<feature type="domain" description="Protein kinase" evidence="1">
    <location>
        <begin position="1"/>
        <end position="90"/>
    </location>
</feature>
<feature type="non-terminal residue" evidence="2">
    <location>
        <position position="90"/>
    </location>
</feature>
<dbReference type="AlphaFoldDB" id="S7RDZ5"/>
<feature type="non-terminal residue" evidence="2">
    <location>
        <position position="1"/>
    </location>
</feature>
<dbReference type="HOGENOM" id="CLU_138921_1_0_1"/>
<dbReference type="OMA" id="TRDAYTC"/>
<dbReference type="Pfam" id="PF17667">
    <property type="entry name" value="Pkinase_fungal"/>
    <property type="match status" value="1"/>
</dbReference>
<name>S7RDZ5_GLOTA</name>
<dbReference type="PROSITE" id="PS00109">
    <property type="entry name" value="PROTEIN_KINASE_TYR"/>
    <property type="match status" value="1"/>
</dbReference>
<dbReference type="RefSeq" id="XP_007870821.1">
    <property type="nucleotide sequence ID" value="XM_007872630.1"/>
</dbReference>
<sequence>HAKAFSEARILHRDVSAGNILIVRTTKDEKVVTSGLLNDWDLSKDIDIKEVRQADRTGTWQFMSARLLAHRSKIHEVQDDLESFLHVLLY</sequence>
<dbReference type="GeneID" id="19304975"/>
<evidence type="ECO:0000313" key="2">
    <source>
        <dbReference type="EMBL" id="EPQ50669.1"/>
    </source>
</evidence>
<dbReference type="GO" id="GO:0005524">
    <property type="term" value="F:ATP binding"/>
    <property type="evidence" value="ECO:0007669"/>
    <property type="project" value="InterPro"/>
</dbReference>
<dbReference type="PANTHER" id="PTHR38248">
    <property type="entry name" value="FUNK1 6"/>
    <property type="match status" value="1"/>
</dbReference>
<organism evidence="2 3">
    <name type="scientific">Gloeophyllum trabeum (strain ATCC 11539 / FP-39264 / Madison 617)</name>
    <name type="common">Brown rot fungus</name>
    <dbReference type="NCBI Taxonomy" id="670483"/>
    <lineage>
        <taxon>Eukaryota</taxon>
        <taxon>Fungi</taxon>
        <taxon>Dikarya</taxon>
        <taxon>Basidiomycota</taxon>
        <taxon>Agaricomycotina</taxon>
        <taxon>Agaricomycetes</taxon>
        <taxon>Gloeophyllales</taxon>
        <taxon>Gloeophyllaceae</taxon>
        <taxon>Gloeophyllum</taxon>
    </lineage>
</organism>
<proteinExistence type="predicted"/>
<evidence type="ECO:0000259" key="1">
    <source>
        <dbReference type="PROSITE" id="PS50011"/>
    </source>
</evidence>
<dbReference type="Proteomes" id="UP000030669">
    <property type="component" value="Unassembled WGS sequence"/>
</dbReference>
<dbReference type="InterPro" id="IPR000719">
    <property type="entry name" value="Prot_kinase_dom"/>
</dbReference>
<accession>S7RDZ5</accession>
<dbReference type="InterPro" id="IPR011009">
    <property type="entry name" value="Kinase-like_dom_sf"/>
</dbReference>
<evidence type="ECO:0000313" key="3">
    <source>
        <dbReference type="Proteomes" id="UP000030669"/>
    </source>
</evidence>
<dbReference type="EMBL" id="KB469314">
    <property type="protein sequence ID" value="EPQ50669.1"/>
    <property type="molecule type" value="Genomic_DNA"/>
</dbReference>
<dbReference type="GO" id="GO:0004672">
    <property type="term" value="F:protein kinase activity"/>
    <property type="evidence" value="ECO:0007669"/>
    <property type="project" value="InterPro"/>
</dbReference>
<dbReference type="Gene3D" id="1.10.510.10">
    <property type="entry name" value="Transferase(Phosphotransferase) domain 1"/>
    <property type="match status" value="1"/>
</dbReference>
<dbReference type="PANTHER" id="PTHR38248:SF2">
    <property type="entry name" value="FUNK1 11"/>
    <property type="match status" value="1"/>
</dbReference>
<protein>
    <recommendedName>
        <fullName evidence="1">Protein kinase domain-containing protein</fullName>
    </recommendedName>
</protein>
<dbReference type="InterPro" id="IPR040976">
    <property type="entry name" value="Pkinase_fungal"/>
</dbReference>
<keyword evidence="3" id="KW-1185">Reference proteome</keyword>
<dbReference type="KEGG" id="gtr:GLOTRDRAFT_19298"/>
<dbReference type="STRING" id="670483.S7RDZ5"/>
<dbReference type="InterPro" id="IPR008266">
    <property type="entry name" value="Tyr_kinase_AS"/>
</dbReference>
<reference evidence="2 3" key="1">
    <citation type="journal article" date="2012" name="Science">
        <title>The Paleozoic origin of enzymatic lignin decomposition reconstructed from 31 fungal genomes.</title>
        <authorList>
            <person name="Floudas D."/>
            <person name="Binder M."/>
            <person name="Riley R."/>
            <person name="Barry K."/>
            <person name="Blanchette R.A."/>
            <person name="Henrissat B."/>
            <person name="Martinez A.T."/>
            <person name="Otillar R."/>
            <person name="Spatafora J.W."/>
            <person name="Yadav J.S."/>
            <person name="Aerts A."/>
            <person name="Benoit I."/>
            <person name="Boyd A."/>
            <person name="Carlson A."/>
            <person name="Copeland A."/>
            <person name="Coutinho P.M."/>
            <person name="de Vries R.P."/>
            <person name="Ferreira P."/>
            <person name="Findley K."/>
            <person name="Foster B."/>
            <person name="Gaskell J."/>
            <person name="Glotzer D."/>
            <person name="Gorecki P."/>
            <person name="Heitman J."/>
            <person name="Hesse C."/>
            <person name="Hori C."/>
            <person name="Igarashi K."/>
            <person name="Jurgens J.A."/>
            <person name="Kallen N."/>
            <person name="Kersten P."/>
            <person name="Kohler A."/>
            <person name="Kuees U."/>
            <person name="Kumar T.K.A."/>
            <person name="Kuo A."/>
            <person name="LaButti K."/>
            <person name="Larrondo L.F."/>
            <person name="Lindquist E."/>
            <person name="Ling A."/>
            <person name="Lombard V."/>
            <person name="Lucas S."/>
            <person name="Lundell T."/>
            <person name="Martin R."/>
            <person name="McLaughlin D.J."/>
            <person name="Morgenstern I."/>
            <person name="Morin E."/>
            <person name="Murat C."/>
            <person name="Nagy L.G."/>
            <person name="Nolan M."/>
            <person name="Ohm R.A."/>
            <person name="Patyshakuliyeva A."/>
            <person name="Rokas A."/>
            <person name="Ruiz-Duenas F.J."/>
            <person name="Sabat G."/>
            <person name="Salamov A."/>
            <person name="Samejima M."/>
            <person name="Schmutz J."/>
            <person name="Slot J.C."/>
            <person name="St John F."/>
            <person name="Stenlid J."/>
            <person name="Sun H."/>
            <person name="Sun S."/>
            <person name="Syed K."/>
            <person name="Tsang A."/>
            <person name="Wiebenga A."/>
            <person name="Young D."/>
            <person name="Pisabarro A."/>
            <person name="Eastwood D.C."/>
            <person name="Martin F."/>
            <person name="Cullen D."/>
            <person name="Grigoriev I.V."/>
            <person name="Hibbett D.S."/>
        </authorList>
    </citation>
    <scope>NUCLEOTIDE SEQUENCE [LARGE SCALE GENOMIC DNA]</scope>
    <source>
        <strain evidence="2 3">ATCC 11539</strain>
    </source>
</reference>
<dbReference type="PROSITE" id="PS50011">
    <property type="entry name" value="PROTEIN_KINASE_DOM"/>
    <property type="match status" value="1"/>
</dbReference>
<dbReference type="OrthoDB" id="2747778at2759"/>
<gene>
    <name evidence="2" type="ORF">GLOTRDRAFT_19298</name>
</gene>